<feature type="region of interest" description="Disordered" evidence="5">
    <location>
        <begin position="541"/>
        <end position="563"/>
    </location>
</feature>
<sequence length="1136" mass="125803">MRPVHLKLSGLQSYREAQEIDFTALTEAGVFGIFGPTGSGKSSILDAITLALYGKVERAPLGTQGIMNQFEQALTVAFTFELSGASGKKRYRVERQYKRTGDVSVSNTVCRFVHVLPEGEQVAADKQADVNQCVEELIGLSMQDFTRAVVLPQGKFAEFLSLKGGDRRQMLQRLFHLEAYGDVLNGRLSHRAKQTNLELKQTEAEQQGLGEASAEALKEAEFRLKQAVETAAVQRKRLEECRQAYERLKMLRERQQEQQNVLNQLAVLEAAEPELAGKERKLVMHASADRILPVLTEWLSAKAALEQASLQLVEANRAKERAFALHEQAKLASEQAQQALAGQEGELLLRLNQLKQAKELQNEMDQLRKETEELTARQQVSRTRLAELEKSLAKERAMLDKAYKRQGELQEALKAVEVRPEDRRRLQLAAQRRQELLSLRKQQAAAAEEAARKAAALGALQQAEAALLREEQACEAVFTGLAAELAAAGIAADAGAAELQLLLAAVPQQLEQAQAADRSRSAAALAAQLAAHLHDGTPCPVCGSSVHPQPARESGAAPEEGAAQQLQQLLDRVRGLVPEAKQLRLLHTGLAAQLAELLPQAAYEAAAASSLQLSPASEAFDVPDLPTLASRTDRLEKLLQQHLREASELSGRQRTAMQTAEAARRKRHTQEAEQKALRAVVEEAERKHTGLAKDVADSQQIWTVDFPELTEEEALASIEKLAEQDKQAQAIRESLEKSVPFIENTRTAIEQHQAAAAACDKDTAQIDAVLSGKQQLLQEKGERLVEWTAGQPVDTLLSEASSRLEQLRKQGALTKEELEKTAAALQEASNLWNRRSQSEESAETHKQKCYGHWAAAVETSPFRTADEVREAALPEETVTAWTEEIRLHRERQHALRGQLEHISAALSGDPVTTEQWEEAVMKRNEAQEADEKAVRERAKAERDLEEMLRRHEKWKGLEQRRNELQSLHNRLQSLQSVFRGNAFVEYIAEEQLIQVSRAASERLGFLTRQRYALEVDSSGGFVIRDDANGGLRRPVSTLSGGETFLTSLALALALSGQIQLRGQFPLEFFFLDEGFGTLDQDLLDTVISSLEKLHTDQLSVGVISHVPELRARLPRKLIVTPAEPSGKGSRIHTETL</sequence>
<evidence type="ECO:0000313" key="8">
    <source>
        <dbReference type="Proteomes" id="UP001597541"/>
    </source>
</evidence>
<feature type="compositionally biased region" description="Low complexity" evidence="5">
    <location>
        <begin position="551"/>
        <end position="563"/>
    </location>
</feature>
<dbReference type="EMBL" id="JBHUME010000007">
    <property type="protein sequence ID" value="MFD2612737.1"/>
    <property type="molecule type" value="Genomic_DNA"/>
</dbReference>
<evidence type="ECO:0000259" key="6">
    <source>
        <dbReference type="Pfam" id="PF13476"/>
    </source>
</evidence>
<feature type="coiled-coil region" evidence="4">
    <location>
        <begin position="238"/>
        <end position="271"/>
    </location>
</feature>
<proteinExistence type="inferred from homology"/>
<reference evidence="8" key="1">
    <citation type="journal article" date="2019" name="Int. J. Syst. Evol. Microbiol.">
        <title>The Global Catalogue of Microorganisms (GCM) 10K type strain sequencing project: providing services to taxonomists for standard genome sequencing and annotation.</title>
        <authorList>
            <consortium name="The Broad Institute Genomics Platform"/>
            <consortium name="The Broad Institute Genome Sequencing Center for Infectious Disease"/>
            <person name="Wu L."/>
            <person name="Ma J."/>
        </authorList>
    </citation>
    <scope>NUCLEOTIDE SEQUENCE [LARGE SCALE GENOMIC DNA]</scope>
    <source>
        <strain evidence="8">KCTC 3950</strain>
    </source>
</reference>
<dbReference type="RefSeq" id="WP_377602513.1">
    <property type="nucleotide sequence ID" value="NZ_JBHUME010000007.1"/>
</dbReference>
<dbReference type="Gene3D" id="3.40.50.300">
    <property type="entry name" value="P-loop containing nucleotide triphosphate hydrolases"/>
    <property type="match status" value="2"/>
</dbReference>
<name>A0ABW5PBQ0_9BACL</name>
<evidence type="ECO:0000313" key="7">
    <source>
        <dbReference type="EMBL" id="MFD2612737.1"/>
    </source>
</evidence>
<gene>
    <name evidence="7" type="ORF">ACFSUF_09920</name>
</gene>
<comment type="caution">
    <text evidence="7">The sequence shown here is derived from an EMBL/GenBank/DDBJ whole genome shotgun (WGS) entry which is preliminary data.</text>
</comment>
<feature type="domain" description="Rad50/SbcC-type AAA" evidence="6">
    <location>
        <begin position="6"/>
        <end position="265"/>
    </location>
</feature>
<feature type="coiled-coil region" evidence="4">
    <location>
        <begin position="632"/>
        <end position="687"/>
    </location>
</feature>
<dbReference type="Pfam" id="PF13476">
    <property type="entry name" value="AAA_23"/>
    <property type="match status" value="1"/>
</dbReference>
<evidence type="ECO:0000256" key="5">
    <source>
        <dbReference type="SAM" id="MobiDB-lite"/>
    </source>
</evidence>
<evidence type="ECO:0000256" key="2">
    <source>
        <dbReference type="ARBA" id="ARBA00011322"/>
    </source>
</evidence>
<dbReference type="InterPro" id="IPR038729">
    <property type="entry name" value="Rad50/SbcC_AAA"/>
</dbReference>
<evidence type="ECO:0000256" key="3">
    <source>
        <dbReference type="ARBA" id="ARBA00013368"/>
    </source>
</evidence>
<feature type="coiled-coil region" evidence="4">
    <location>
        <begin position="326"/>
        <end position="405"/>
    </location>
</feature>
<comment type="similarity">
    <text evidence="1">Belongs to the SMC family. SbcC subfamily.</text>
</comment>
<dbReference type="Pfam" id="PF13558">
    <property type="entry name" value="SbcC_Walker_B"/>
    <property type="match status" value="1"/>
</dbReference>
<evidence type="ECO:0000256" key="1">
    <source>
        <dbReference type="ARBA" id="ARBA00006930"/>
    </source>
</evidence>
<feature type="coiled-coil region" evidence="4">
    <location>
        <begin position="797"/>
        <end position="835"/>
    </location>
</feature>
<organism evidence="7 8">
    <name type="scientific">Paenibacillus gansuensis</name>
    <dbReference type="NCBI Taxonomy" id="306542"/>
    <lineage>
        <taxon>Bacteria</taxon>
        <taxon>Bacillati</taxon>
        <taxon>Bacillota</taxon>
        <taxon>Bacilli</taxon>
        <taxon>Bacillales</taxon>
        <taxon>Paenibacillaceae</taxon>
        <taxon>Paenibacillus</taxon>
    </lineage>
</organism>
<accession>A0ABW5PBQ0</accession>
<protein>
    <recommendedName>
        <fullName evidence="3">Nuclease SbcCD subunit C</fullName>
    </recommendedName>
</protein>
<dbReference type="PANTHER" id="PTHR32114:SF2">
    <property type="entry name" value="ABC TRANSPORTER ABCH.3"/>
    <property type="match status" value="1"/>
</dbReference>
<keyword evidence="8" id="KW-1185">Reference proteome</keyword>
<evidence type="ECO:0000256" key="4">
    <source>
        <dbReference type="SAM" id="Coils"/>
    </source>
</evidence>
<feature type="coiled-coil region" evidence="4">
    <location>
        <begin position="923"/>
        <end position="977"/>
    </location>
</feature>
<dbReference type="SUPFAM" id="SSF52540">
    <property type="entry name" value="P-loop containing nucleoside triphosphate hydrolases"/>
    <property type="match status" value="1"/>
</dbReference>
<dbReference type="PANTHER" id="PTHR32114">
    <property type="entry name" value="ABC TRANSPORTER ABCH.3"/>
    <property type="match status" value="1"/>
</dbReference>
<dbReference type="Proteomes" id="UP001597541">
    <property type="component" value="Unassembled WGS sequence"/>
</dbReference>
<comment type="subunit">
    <text evidence="2">Heterodimer of SbcC and SbcD.</text>
</comment>
<keyword evidence="4" id="KW-0175">Coiled coil</keyword>
<dbReference type="InterPro" id="IPR027417">
    <property type="entry name" value="P-loop_NTPase"/>
</dbReference>